<dbReference type="EMBL" id="JAHRIP010078785">
    <property type="protein sequence ID" value="MEQ2312361.1"/>
    <property type="molecule type" value="Genomic_DNA"/>
</dbReference>
<feature type="region of interest" description="Disordered" evidence="1">
    <location>
        <begin position="78"/>
        <end position="172"/>
    </location>
</feature>
<sequence>TLSTLLLPLHQLLKTLDHLIILAHHYSTIICLTGKQLFGLSAPHPLADHSTNPLVSWFQFPCPFHYTKDSYSYSSCSTLSGTADSAEMPRRPSPQTHPPAPPGGAQGIPSSKSWAVPWASSRWDVPGTPPKEGVQEASDIDARATSTGFSRCGGAAARLRAPPGWPSSSPYL</sequence>
<feature type="non-terminal residue" evidence="2">
    <location>
        <position position="1"/>
    </location>
</feature>
<accession>A0ABV1A3Y2</accession>
<feature type="compositionally biased region" description="Pro residues" evidence="1">
    <location>
        <begin position="91"/>
        <end position="102"/>
    </location>
</feature>
<comment type="caution">
    <text evidence="2">The sequence shown here is derived from an EMBL/GenBank/DDBJ whole genome shotgun (WGS) entry which is preliminary data.</text>
</comment>
<gene>
    <name evidence="2" type="ORF">AMECASPLE_030149</name>
</gene>
<evidence type="ECO:0000256" key="1">
    <source>
        <dbReference type="SAM" id="MobiDB-lite"/>
    </source>
</evidence>
<dbReference type="Proteomes" id="UP001469553">
    <property type="component" value="Unassembled WGS sequence"/>
</dbReference>
<feature type="compositionally biased region" description="Low complexity" evidence="1">
    <location>
        <begin position="152"/>
        <end position="162"/>
    </location>
</feature>
<reference evidence="2 3" key="1">
    <citation type="submission" date="2021-06" db="EMBL/GenBank/DDBJ databases">
        <authorList>
            <person name="Palmer J.M."/>
        </authorList>
    </citation>
    <scope>NUCLEOTIDE SEQUENCE [LARGE SCALE GENOMIC DNA]</scope>
    <source>
        <strain evidence="2 3">AS_MEX2019</strain>
        <tissue evidence="2">Muscle</tissue>
    </source>
</reference>
<evidence type="ECO:0000313" key="3">
    <source>
        <dbReference type="Proteomes" id="UP001469553"/>
    </source>
</evidence>
<name>A0ABV1A3Y2_9TELE</name>
<evidence type="ECO:0000313" key="2">
    <source>
        <dbReference type="EMBL" id="MEQ2312361.1"/>
    </source>
</evidence>
<proteinExistence type="predicted"/>
<organism evidence="2 3">
    <name type="scientific">Ameca splendens</name>
    <dbReference type="NCBI Taxonomy" id="208324"/>
    <lineage>
        <taxon>Eukaryota</taxon>
        <taxon>Metazoa</taxon>
        <taxon>Chordata</taxon>
        <taxon>Craniata</taxon>
        <taxon>Vertebrata</taxon>
        <taxon>Euteleostomi</taxon>
        <taxon>Actinopterygii</taxon>
        <taxon>Neopterygii</taxon>
        <taxon>Teleostei</taxon>
        <taxon>Neoteleostei</taxon>
        <taxon>Acanthomorphata</taxon>
        <taxon>Ovalentaria</taxon>
        <taxon>Atherinomorphae</taxon>
        <taxon>Cyprinodontiformes</taxon>
        <taxon>Goodeidae</taxon>
        <taxon>Ameca</taxon>
    </lineage>
</organism>
<keyword evidence="3" id="KW-1185">Reference proteome</keyword>
<protein>
    <submittedName>
        <fullName evidence="2">Uncharacterized protein</fullName>
    </submittedName>
</protein>